<keyword evidence="2" id="KW-0378">Hydrolase</keyword>
<keyword evidence="1" id="KW-0547">Nucleotide-binding</keyword>
<dbReference type="GO" id="GO:0000166">
    <property type="term" value="F:nucleotide binding"/>
    <property type="evidence" value="ECO:0007669"/>
    <property type="project" value="UniProtKB-KW"/>
</dbReference>
<evidence type="ECO:0000256" key="6">
    <source>
        <dbReference type="ARBA" id="ARBA00049117"/>
    </source>
</evidence>
<reference evidence="9 10" key="1">
    <citation type="journal article" date="2000" name="DNA Res.">
        <title>Complete genome structure of the nitrogen-fixing symbiotic bacterium Mesorhizobium loti.</title>
        <authorList>
            <person name="Kaneko T."/>
            <person name="Nakamura Y."/>
            <person name="Sato S."/>
            <person name="Asamizu E."/>
            <person name="Kato T."/>
            <person name="Sasamoto S."/>
            <person name="Watanabe A."/>
            <person name="Idesawa K."/>
            <person name="Ishikawa A."/>
            <person name="Kawashima K."/>
            <person name="Kimura T."/>
            <person name="Kishida Y."/>
            <person name="Kiyokawa C."/>
            <person name="Kohara M."/>
            <person name="Matsumoto M."/>
            <person name="Matsuno A."/>
            <person name="Mochizuki Y."/>
            <person name="Nakayama S."/>
            <person name="Nakazaki N."/>
            <person name="Shimpo S."/>
            <person name="Sugimoto M."/>
            <person name="Takeuchi C."/>
            <person name="Yamada M."/>
            <person name="Tabata S."/>
        </authorList>
    </citation>
    <scope>NUCLEOTIDE SEQUENCE [LARGE SCALE GENOMIC DNA]</scope>
    <source>
        <strain evidence="10">LMG 29417 / CECT 9101 / MAFF 303099</strain>
    </source>
</reference>
<accession>Q98CG8</accession>
<dbReference type="InterPro" id="IPR051316">
    <property type="entry name" value="Zinc-reg_GTPase_activator"/>
</dbReference>
<protein>
    <submittedName>
        <fullName evidence="9">Mll5156 protein</fullName>
    </submittedName>
</protein>
<keyword evidence="3" id="KW-0143">Chaperone</keyword>
<dbReference type="eggNOG" id="COG0523">
    <property type="taxonomic scope" value="Bacteria"/>
</dbReference>
<dbReference type="Pfam" id="PF07683">
    <property type="entry name" value="CobW_C"/>
    <property type="match status" value="1"/>
</dbReference>
<dbReference type="Gene3D" id="3.30.1220.10">
    <property type="entry name" value="CobW-like, C-terminal domain"/>
    <property type="match status" value="1"/>
</dbReference>
<evidence type="ECO:0000313" key="10">
    <source>
        <dbReference type="Proteomes" id="UP000000552"/>
    </source>
</evidence>
<dbReference type="PANTHER" id="PTHR13748">
    <property type="entry name" value="COBW-RELATED"/>
    <property type="match status" value="1"/>
</dbReference>
<name>Q98CG8_RHILO</name>
<dbReference type="Gene3D" id="3.40.50.300">
    <property type="entry name" value="P-loop containing nucleotide triphosphate hydrolases"/>
    <property type="match status" value="1"/>
</dbReference>
<feature type="region of interest" description="Disordered" evidence="7">
    <location>
        <begin position="1"/>
        <end position="35"/>
    </location>
</feature>
<evidence type="ECO:0000256" key="1">
    <source>
        <dbReference type="ARBA" id="ARBA00022741"/>
    </source>
</evidence>
<evidence type="ECO:0000256" key="3">
    <source>
        <dbReference type="ARBA" id="ARBA00023186"/>
    </source>
</evidence>
<dbReference type="PANTHER" id="PTHR13748:SF59">
    <property type="entry name" value="COBW C-TERMINAL DOMAIN-CONTAINING PROTEIN"/>
    <property type="match status" value="1"/>
</dbReference>
<dbReference type="EMBL" id="BA000012">
    <property type="protein sequence ID" value="BAB51653.1"/>
    <property type="molecule type" value="Genomic_DNA"/>
</dbReference>
<feature type="region of interest" description="Disordered" evidence="7">
    <location>
        <begin position="296"/>
        <end position="335"/>
    </location>
</feature>
<dbReference type="SUPFAM" id="SSF90002">
    <property type="entry name" value="Hypothetical protein YjiA, C-terminal domain"/>
    <property type="match status" value="1"/>
</dbReference>
<evidence type="ECO:0000259" key="8">
    <source>
        <dbReference type="SMART" id="SM00833"/>
    </source>
</evidence>
<dbReference type="SMART" id="SM00833">
    <property type="entry name" value="CobW_C"/>
    <property type="match status" value="1"/>
</dbReference>
<organism evidence="9 10">
    <name type="scientific">Mesorhizobium japonicum (strain LMG 29417 / CECT 9101 / MAFF 303099)</name>
    <name type="common">Mesorhizobium loti (strain MAFF 303099)</name>
    <dbReference type="NCBI Taxonomy" id="266835"/>
    <lineage>
        <taxon>Bacteria</taxon>
        <taxon>Pseudomonadati</taxon>
        <taxon>Pseudomonadota</taxon>
        <taxon>Alphaproteobacteria</taxon>
        <taxon>Hyphomicrobiales</taxon>
        <taxon>Phyllobacteriaceae</taxon>
        <taxon>Mesorhizobium</taxon>
    </lineage>
</organism>
<dbReference type="GO" id="GO:0016787">
    <property type="term" value="F:hydrolase activity"/>
    <property type="evidence" value="ECO:0007669"/>
    <property type="project" value="UniProtKB-KW"/>
</dbReference>
<comment type="catalytic activity">
    <reaction evidence="6">
        <text>GTP + H2O = GDP + phosphate + H(+)</text>
        <dbReference type="Rhea" id="RHEA:19669"/>
        <dbReference type="ChEBI" id="CHEBI:15377"/>
        <dbReference type="ChEBI" id="CHEBI:15378"/>
        <dbReference type="ChEBI" id="CHEBI:37565"/>
        <dbReference type="ChEBI" id="CHEBI:43474"/>
        <dbReference type="ChEBI" id="CHEBI:58189"/>
    </reaction>
    <physiologicalReaction direction="left-to-right" evidence="6">
        <dbReference type="Rhea" id="RHEA:19670"/>
    </physiologicalReaction>
</comment>
<sequence>MTNDFWPHRNRRQGEARVTSEAPCSPQGALPQSSGMPIAQVAGQELWPIGLPRAKAPHTSYMEPTIPFSRPGFQGPVISRQAMSDAQTQIPVTVLTGYLGAGKTTLLNRILSENHGRRYAVIVNEFGEIGIDNDLIVESDEEIYEMNNGCVCCTVRGDLIRVVEGLMRRPGRFDAIVVETTGLADPVPVAQTFFMDDDVRSKTKLDAVVALVDAKHLPLRLKDSKEAEDQIAFADVVVLNKTDLVTPEELAKVEATIRAINPAAKIHRTTRAGVALSEVLDRGAFDLSRALENDPHFLEGHDDHDHHDHDHHDHDGHHHHDHDGHDHHHHDHPSDIHDVTVQSVSLRGGEMDPKKFFPWIEKITQMEGPNILRLKGIIALKGDDERYVIQGVHMIIEGDHQRAWKDGEKHESRLVFIGRELDAERLKKSFDACQA</sequence>
<evidence type="ECO:0000256" key="7">
    <source>
        <dbReference type="SAM" id="MobiDB-lite"/>
    </source>
</evidence>
<dbReference type="KEGG" id="mlo:mll5156"/>
<dbReference type="AlphaFoldDB" id="Q98CG8"/>
<dbReference type="Pfam" id="PF02492">
    <property type="entry name" value="cobW"/>
    <property type="match status" value="1"/>
</dbReference>
<dbReference type="HOGENOM" id="CLU_017452_0_0_5"/>
<dbReference type="InterPro" id="IPR027417">
    <property type="entry name" value="P-loop_NTPase"/>
</dbReference>
<evidence type="ECO:0000313" key="9">
    <source>
        <dbReference type="EMBL" id="BAB51653.1"/>
    </source>
</evidence>
<comment type="similarity">
    <text evidence="4">Belongs to the SIMIBI class G3E GTPase family. ZNG1 subfamily.</text>
</comment>
<dbReference type="InterPro" id="IPR036627">
    <property type="entry name" value="CobW-likC_sf"/>
</dbReference>
<comment type="function">
    <text evidence="5">Zinc chaperone that directly transfers zinc cofactor to target proteins, thereby activating them. Zinc is transferred from the CXCC motif in the GTPase domain to the zinc binding site in target proteins in a process requiring GTP hydrolysis.</text>
</comment>
<dbReference type="SUPFAM" id="SSF52540">
    <property type="entry name" value="P-loop containing nucleoside triphosphate hydrolases"/>
    <property type="match status" value="1"/>
</dbReference>
<dbReference type="CDD" id="cd03112">
    <property type="entry name" value="CobW-like"/>
    <property type="match status" value="1"/>
</dbReference>
<dbReference type="Proteomes" id="UP000000552">
    <property type="component" value="Chromosome"/>
</dbReference>
<feature type="domain" description="CobW C-terminal" evidence="8">
    <location>
        <begin position="341"/>
        <end position="434"/>
    </location>
</feature>
<evidence type="ECO:0000256" key="4">
    <source>
        <dbReference type="ARBA" id="ARBA00034320"/>
    </source>
</evidence>
<dbReference type="InterPro" id="IPR003495">
    <property type="entry name" value="CobW/HypB/UreG_nucleotide-bd"/>
</dbReference>
<dbReference type="InterPro" id="IPR011629">
    <property type="entry name" value="CobW-like_C"/>
</dbReference>
<evidence type="ECO:0000256" key="2">
    <source>
        <dbReference type="ARBA" id="ARBA00022801"/>
    </source>
</evidence>
<gene>
    <name evidence="9" type="ordered locus">mll5156</name>
</gene>
<proteinExistence type="inferred from homology"/>
<evidence type="ECO:0000256" key="5">
    <source>
        <dbReference type="ARBA" id="ARBA00045658"/>
    </source>
</evidence>